<sequence>MGGPKTKTPARRGAGSKTSGAAEPKVPVRPFGASKVTAGGELKMSLVERVYQTLMAAMDRGELAPGSRIIAAEVAQQLDLSRAPVREALAVLAGQGLVELLPDRGAVLRPMKQNDLAEMYEVLAPIAALGLKAAAARAQDADNPDLIRAAMAAIRSAAANPAEGMAFFHALNTFHYVANAIAQKPYVDFVMRTMQIEYWNRLLVAAIDLDAHAPQYVTNYQRLTEALLERDSRSAEAIILHHVDWCIGLLTPSD</sequence>
<dbReference type="GO" id="GO:0003700">
    <property type="term" value="F:DNA-binding transcription factor activity"/>
    <property type="evidence" value="ECO:0007669"/>
    <property type="project" value="InterPro"/>
</dbReference>
<dbReference type="EMBL" id="JACHNZ010000011">
    <property type="protein sequence ID" value="MBB4631598.1"/>
    <property type="molecule type" value="Genomic_DNA"/>
</dbReference>
<feature type="domain" description="HTH gntR-type" evidence="5">
    <location>
        <begin position="44"/>
        <end position="111"/>
    </location>
</feature>
<evidence type="ECO:0000256" key="4">
    <source>
        <dbReference type="SAM" id="MobiDB-lite"/>
    </source>
</evidence>
<dbReference type="CDD" id="cd07377">
    <property type="entry name" value="WHTH_GntR"/>
    <property type="match status" value="1"/>
</dbReference>
<dbReference type="RefSeq" id="WP_184066589.1">
    <property type="nucleotide sequence ID" value="NZ_JACHNZ010000011.1"/>
</dbReference>
<feature type="region of interest" description="Disordered" evidence="4">
    <location>
        <begin position="1"/>
        <end position="28"/>
    </location>
</feature>
<dbReference type="InterPro" id="IPR011711">
    <property type="entry name" value="GntR_C"/>
</dbReference>
<dbReference type="Pfam" id="PF07729">
    <property type="entry name" value="FCD"/>
    <property type="match status" value="1"/>
</dbReference>
<evidence type="ECO:0000256" key="2">
    <source>
        <dbReference type="ARBA" id="ARBA00023125"/>
    </source>
</evidence>
<dbReference type="Gene3D" id="1.20.120.530">
    <property type="entry name" value="GntR ligand-binding domain-like"/>
    <property type="match status" value="1"/>
</dbReference>
<dbReference type="SUPFAM" id="SSF46785">
    <property type="entry name" value="Winged helix' DNA-binding domain"/>
    <property type="match status" value="1"/>
</dbReference>
<comment type="caution">
    <text evidence="6">The sequence shown here is derived from an EMBL/GenBank/DDBJ whole genome shotgun (WGS) entry which is preliminary data.</text>
</comment>
<dbReference type="SMART" id="SM00345">
    <property type="entry name" value="HTH_GNTR"/>
    <property type="match status" value="1"/>
</dbReference>
<dbReference type="SMART" id="SM00895">
    <property type="entry name" value="FCD"/>
    <property type="match status" value="1"/>
</dbReference>
<dbReference type="SUPFAM" id="SSF48008">
    <property type="entry name" value="GntR ligand-binding domain-like"/>
    <property type="match status" value="1"/>
</dbReference>
<reference evidence="6 7" key="1">
    <citation type="submission" date="2020-08" db="EMBL/GenBank/DDBJ databases">
        <title>Genomic Encyclopedia of Type Strains, Phase IV (KMG-IV): sequencing the most valuable type-strain genomes for metagenomic binning, comparative biology and taxonomic classification.</title>
        <authorList>
            <person name="Goeker M."/>
        </authorList>
    </citation>
    <scope>NUCLEOTIDE SEQUENCE [LARGE SCALE GENOMIC DNA]</scope>
    <source>
        <strain evidence="6 7">DSM 17328</strain>
    </source>
</reference>
<dbReference type="InterPro" id="IPR008920">
    <property type="entry name" value="TF_FadR/GntR_C"/>
</dbReference>
<proteinExistence type="predicted"/>
<dbReference type="PROSITE" id="PS50949">
    <property type="entry name" value="HTH_GNTR"/>
    <property type="match status" value="1"/>
</dbReference>
<dbReference type="Pfam" id="PF00392">
    <property type="entry name" value="GntR"/>
    <property type="match status" value="1"/>
</dbReference>
<dbReference type="Proteomes" id="UP000566324">
    <property type="component" value="Unassembled WGS sequence"/>
</dbReference>
<evidence type="ECO:0000259" key="5">
    <source>
        <dbReference type="PROSITE" id="PS50949"/>
    </source>
</evidence>
<name>A0A7W7F8F7_9SPHN</name>
<evidence type="ECO:0000313" key="7">
    <source>
        <dbReference type="Proteomes" id="UP000566324"/>
    </source>
</evidence>
<keyword evidence="1" id="KW-0805">Transcription regulation</keyword>
<evidence type="ECO:0000256" key="1">
    <source>
        <dbReference type="ARBA" id="ARBA00023015"/>
    </source>
</evidence>
<dbReference type="InterPro" id="IPR036388">
    <property type="entry name" value="WH-like_DNA-bd_sf"/>
</dbReference>
<keyword evidence="2 6" id="KW-0238">DNA-binding</keyword>
<dbReference type="InterPro" id="IPR000524">
    <property type="entry name" value="Tscrpt_reg_HTH_GntR"/>
</dbReference>
<dbReference type="PANTHER" id="PTHR43537">
    <property type="entry name" value="TRANSCRIPTIONAL REGULATOR, GNTR FAMILY"/>
    <property type="match status" value="1"/>
</dbReference>
<dbReference type="InterPro" id="IPR036390">
    <property type="entry name" value="WH_DNA-bd_sf"/>
</dbReference>
<keyword evidence="7" id="KW-1185">Reference proteome</keyword>
<evidence type="ECO:0000313" key="6">
    <source>
        <dbReference type="EMBL" id="MBB4631598.1"/>
    </source>
</evidence>
<accession>A0A7W7F8F7</accession>
<keyword evidence="3" id="KW-0804">Transcription</keyword>
<organism evidence="6 7">
    <name type="scientific">Sphingosinicella soli</name>
    <dbReference type="NCBI Taxonomy" id="333708"/>
    <lineage>
        <taxon>Bacteria</taxon>
        <taxon>Pseudomonadati</taxon>
        <taxon>Pseudomonadota</taxon>
        <taxon>Alphaproteobacteria</taxon>
        <taxon>Sphingomonadales</taxon>
        <taxon>Sphingosinicellaceae</taxon>
        <taxon>Sphingosinicella</taxon>
    </lineage>
</organism>
<gene>
    <name evidence="6" type="ORF">GGQ98_001210</name>
</gene>
<evidence type="ECO:0000256" key="3">
    <source>
        <dbReference type="ARBA" id="ARBA00023163"/>
    </source>
</evidence>
<dbReference type="AlphaFoldDB" id="A0A7W7F8F7"/>
<dbReference type="PANTHER" id="PTHR43537:SF45">
    <property type="entry name" value="GNTR FAMILY REGULATORY PROTEIN"/>
    <property type="match status" value="1"/>
</dbReference>
<dbReference type="Gene3D" id="1.10.10.10">
    <property type="entry name" value="Winged helix-like DNA-binding domain superfamily/Winged helix DNA-binding domain"/>
    <property type="match status" value="1"/>
</dbReference>
<dbReference type="GO" id="GO:0003677">
    <property type="term" value="F:DNA binding"/>
    <property type="evidence" value="ECO:0007669"/>
    <property type="project" value="UniProtKB-KW"/>
</dbReference>
<protein>
    <submittedName>
        <fullName evidence="6">DNA-binding GntR family transcriptional regulator</fullName>
    </submittedName>
</protein>